<accession>A0ABT1XPC1</accession>
<dbReference type="RefSeq" id="WP_257595263.1">
    <property type="nucleotide sequence ID" value="NZ_JANKHH010000003.1"/>
</dbReference>
<gene>
    <name evidence="1" type="ORF">NSO95_06045</name>
</gene>
<dbReference type="EMBL" id="JANKHH010000003">
    <property type="protein sequence ID" value="MCR2833498.1"/>
    <property type="molecule type" value="Genomic_DNA"/>
</dbReference>
<comment type="caution">
    <text evidence="1">The sequence shown here is derived from an EMBL/GenBank/DDBJ whole genome shotgun (WGS) entry which is preliminary data.</text>
</comment>
<name>A0ABT1XPC1_9SPHN</name>
<protein>
    <recommendedName>
        <fullName evidence="3">DUF4238 domain-containing protein</fullName>
    </recommendedName>
</protein>
<evidence type="ECO:0000313" key="1">
    <source>
        <dbReference type="EMBL" id="MCR2833498.1"/>
    </source>
</evidence>
<keyword evidence="2" id="KW-1185">Reference proteome</keyword>
<evidence type="ECO:0008006" key="3">
    <source>
        <dbReference type="Google" id="ProtNLM"/>
    </source>
</evidence>
<reference evidence="1 2" key="1">
    <citation type="submission" date="2022-08" db="EMBL/GenBank/DDBJ databases">
        <title>Polyphasic taxonomy analysis of Qipengyuania sp.RS5-5.</title>
        <authorList>
            <person name="Xamxidin M."/>
            <person name="Wu M."/>
        </authorList>
    </citation>
    <scope>NUCLEOTIDE SEQUENCE [LARGE SCALE GENOMIC DNA]</scope>
    <source>
        <strain evidence="1 2">RS5-5</strain>
    </source>
</reference>
<dbReference type="Proteomes" id="UP001206067">
    <property type="component" value="Unassembled WGS sequence"/>
</dbReference>
<evidence type="ECO:0000313" key="2">
    <source>
        <dbReference type="Proteomes" id="UP001206067"/>
    </source>
</evidence>
<proteinExistence type="predicted"/>
<sequence length="252" mass="28352">MPNALIIGSDKEPIFDHLPDRFLFIDDGTLIDRVELPPRRAVINFDPLKHSFNPLKGMSYQKARQFWDVLKSAFPEGENTLTKAAAELQILRALTDHPRSLSTLIPDTKDTQYAHQLIAKLLLSPVLERVLCRPTNLSFKGTILARLDRATLGDFDAFVIANLLISQYPGPVVLPDFGFYQCRFHSALLRQNRLIAGVNSFDEVPAWKQRLLLVDTKIPSHCTPDDAKLLAIYAGIPPGTNKYNTFIEESIT</sequence>
<organism evidence="1 2">
    <name type="scientific">Parerythrobacter lacustris</name>
    <dbReference type="NCBI Taxonomy" id="2969984"/>
    <lineage>
        <taxon>Bacteria</taxon>
        <taxon>Pseudomonadati</taxon>
        <taxon>Pseudomonadota</taxon>
        <taxon>Alphaproteobacteria</taxon>
        <taxon>Sphingomonadales</taxon>
        <taxon>Erythrobacteraceae</taxon>
        <taxon>Parerythrobacter</taxon>
    </lineage>
</organism>